<sequence>MEKIPIASPIGMDKIQSAIERLIKNIHKYYFTNAKITHGKQEKKFQGVPFYRIALFMGVVDIGQLICGGLYSGLCCLVKFQMPFSVQKFNSSFLTMCWYTYTMLNHVLAVNRFVTVFWPNKVNDIFSYKITSILIALSFFHGFTWFSLNLLLDVYASFSVEDYSFMYDFTKSKSFLLVQLNGYEDIVHMALMIMWYTLIYIKLKMKKNQIISESIAHNNKKENKVLMQAMLFSARG</sequence>
<dbReference type="InterPro" id="IPR019430">
    <property type="entry name" value="7TM_GPCR_serpentine_rcpt_Srx"/>
</dbReference>
<feature type="domain" description="7TM GPCR serpentine receptor class x (Srx)" evidence="2">
    <location>
        <begin position="43"/>
        <end position="231"/>
    </location>
</feature>
<keyword evidence="1" id="KW-0812">Transmembrane</keyword>
<dbReference type="WBParaSite" id="nRc.2.0.1.t06729-RA">
    <property type="protein sequence ID" value="nRc.2.0.1.t06729-RA"/>
    <property type="gene ID" value="nRc.2.0.1.g06729"/>
</dbReference>
<feature type="transmembrane region" description="Helical" evidence="1">
    <location>
        <begin position="93"/>
        <end position="114"/>
    </location>
</feature>
<dbReference type="Gene3D" id="1.20.1070.10">
    <property type="entry name" value="Rhodopsin 7-helix transmembrane proteins"/>
    <property type="match status" value="1"/>
</dbReference>
<reference evidence="4" key="1">
    <citation type="submission" date="2022-11" db="UniProtKB">
        <authorList>
            <consortium name="WormBaseParasite"/>
        </authorList>
    </citation>
    <scope>IDENTIFICATION</scope>
</reference>
<proteinExistence type="predicted"/>
<dbReference type="Proteomes" id="UP000887565">
    <property type="component" value="Unplaced"/>
</dbReference>
<dbReference type="AlphaFoldDB" id="A0A915HXW4"/>
<feature type="transmembrane region" description="Helical" evidence="1">
    <location>
        <begin position="186"/>
        <end position="203"/>
    </location>
</feature>
<keyword evidence="3" id="KW-1185">Reference proteome</keyword>
<keyword evidence="1" id="KW-1133">Transmembrane helix</keyword>
<evidence type="ECO:0000256" key="1">
    <source>
        <dbReference type="SAM" id="Phobius"/>
    </source>
</evidence>
<dbReference type="Pfam" id="PF10328">
    <property type="entry name" value="7TM_GPCR_Srx"/>
    <property type="match status" value="1"/>
</dbReference>
<keyword evidence="1" id="KW-0472">Membrane</keyword>
<evidence type="ECO:0000259" key="2">
    <source>
        <dbReference type="Pfam" id="PF10328"/>
    </source>
</evidence>
<dbReference type="SUPFAM" id="SSF81321">
    <property type="entry name" value="Family A G protein-coupled receptor-like"/>
    <property type="match status" value="1"/>
</dbReference>
<dbReference type="PANTHER" id="PTHR22718">
    <property type="entry name" value="SERPENTINE RECEPTOR, CLASS X"/>
    <property type="match status" value="1"/>
</dbReference>
<name>A0A915HXW4_ROMCU</name>
<accession>A0A915HXW4</accession>
<organism evidence="3 4">
    <name type="scientific">Romanomermis culicivorax</name>
    <name type="common">Nematode worm</name>
    <dbReference type="NCBI Taxonomy" id="13658"/>
    <lineage>
        <taxon>Eukaryota</taxon>
        <taxon>Metazoa</taxon>
        <taxon>Ecdysozoa</taxon>
        <taxon>Nematoda</taxon>
        <taxon>Enoplea</taxon>
        <taxon>Dorylaimia</taxon>
        <taxon>Mermithida</taxon>
        <taxon>Mermithoidea</taxon>
        <taxon>Mermithidae</taxon>
        <taxon>Romanomermis</taxon>
    </lineage>
</organism>
<feature type="transmembrane region" description="Helical" evidence="1">
    <location>
        <begin position="126"/>
        <end position="148"/>
    </location>
</feature>
<evidence type="ECO:0000313" key="3">
    <source>
        <dbReference type="Proteomes" id="UP000887565"/>
    </source>
</evidence>
<protein>
    <submittedName>
        <fullName evidence="4">7TM GPCR serpentine receptor class x (Srx) domain-containing protein</fullName>
    </submittedName>
</protein>
<evidence type="ECO:0000313" key="4">
    <source>
        <dbReference type="WBParaSite" id="nRc.2.0.1.t06729-RA"/>
    </source>
</evidence>
<feature type="transmembrane region" description="Helical" evidence="1">
    <location>
        <begin position="50"/>
        <end position="73"/>
    </location>
</feature>
<dbReference type="PANTHER" id="PTHR22718:SF11">
    <property type="entry name" value="7TM GPCR SERPENTINE RECEPTOR CLASS X (SRX) DOMAIN-CONTAINING PROTEIN"/>
    <property type="match status" value="1"/>
</dbReference>